<organism evidence="4 5">
    <name type="scientific">Nonomuraea jabiensis</name>
    <dbReference type="NCBI Taxonomy" id="882448"/>
    <lineage>
        <taxon>Bacteria</taxon>
        <taxon>Bacillati</taxon>
        <taxon>Actinomycetota</taxon>
        <taxon>Actinomycetes</taxon>
        <taxon>Streptosporangiales</taxon>
        <taxon>Streptosporangiaceae</taxon>
        <taxon>Nonomuraea</taxon>
    </lineage>
</organism>
<evidence type="ECO:0000259" key="3">
    <source>
        <dbReference type="PROSITE" id="PS51900"/>
    </source>
</evidence>
<accession>A0A7W9LD13</accession>
<dbReference type="InterPro" id="IPR044068">
    <property type="entry name" value="CB"/>
</dbReference>
<keyword evidence="5" id="KW-1185">Reference proteome</keyword>
<dbReference type="Pfam" id="PF14659">
    <property type="entry name" value="Phage_int_SAM_3"/>
    <property type="match status" value="1"/>
</dbReference>
<dbReference type="InterPro" id="IPR011010">
    <property type="entry name" value="DNA_brk_join_enz"/>
</dbReference>
<dbReference type="PROSITE" id="PS51900">
    <property type="entry name" value="CB"/>
    <property type="match status" value="1"/>
</dbReference>
<sequence length="167" mass="18962">MARWLRCWLQTQQGLRPSTREGYADHVRLHLVPYLGRIELAQLTARDISRMFAALAGRRTRYGKPIAPSTLHRIRATLRAALNAAVREGLIAADPARMIRLPAPSRPYPQVWTDRRVAAWRREDERPTVAVWTGYAAERRPGHAGSTWTWTGGNWPSTGNWCTPTPD</sequence>
<reference evidence="4 5" key="1">
    <citation type="submission" date="2020-08" db="EMBL/GenBank/DDBJ databases">
        <title>Sequencing the genomes of 1000 actinobacteria strains.</title>
        <authorList>
            <person name="Klenk H.-P."/>
        </authorList>
    </citation>
    <scope>NUCLEOTIDE SEQUENCE [LARGE SCALE GENOMIC DNA]</scope>
    <source>
        <strain evidence="4 5">DSM 45507</strain>
    </source>
</reference>
<dbReference type="SUPFAM" id="SSF56349">
    <property type="entry name" value="DNA breaking-rejoining enzymes"/>
    <property type="match status" value="1"/>
</dbReference>
<evidence type="ECO:0000256" key="1">
    <source>
        <dbReference type="ARBA" id="ARBA00023125"/>
    </source>
</evidence>
<keyword evidence="1 2" id="KW-0238">DNA-binding</keyword>
<protein>
    <submittedName>
        <fullName evidence="4">Site-specific recombinase XerD</fullName>
    </submittedName>
</protein>
<gene>
    <name evidence="4" type="ORF">HD596_006092</name>
</gene>
<evidence type="ECO:0000313" key="5">
    <source>
        <dbReference type="Proteomes" id="UP000579153"/>
    </source>
</evidence>
<dbReference type="InterPro" id="IPR004107">
    <property type="entry name" value="Integrase_SAM-like_N"/>
</dbReference>
<evidence type="ECO:0000313" key="4">
    <source>
        <dbReference type="EMBL" id="MBB5779336.1"/>
    </source>
</evidence>
<dbReference type="InterPro" id="IPR010998">
    <property type="entry name" value="Integrase_recombinase_N"/>
</dbReference>
<comment type="caution">
    <text evidence="4">The sequence shown here is derived from an EMBL/GenBank/DDBJ whole genome shotgun (WGS) entry which is preliminary data.</text>
</comment>
<dbReference type="Proteomes" id="UP000579153">
    <property type="component" value="Unassembled WGS sequence"/>
</dbReference>
<feature type="domain" description="Core-binding (CB)" evidence="3">
    <location>
        <begin position="1"/>
        <end position="86"/>
    </location>
</feature>
<evidence type="ECO:0000256" key="2">
    <source>
        <dbReference type="PROSITE-ProRule" id="PRU01248"/>
    </source>
</evidence>
<name>A0A7W9LD13_9ACTN</name>
<dbReference type="GO" id="GO:0003677">
    <property type="term" value="F:DNA binding"/>
    <property type="evidence" value="ECO:0007669"/>
    <property type="project" value="UniProtKB-UniRule"/>
</dbReference>
<dbReference type="GO" id="GO:0015074">
    <property type="term" value="P:DNA integration"/>
    <property type="evidence" value="ECO:0007669"/>
    <property type="project" value="InterPro"/>
</dbReference>
<dbReference type="EMBL" id="JACHMB010000001">
    <property type="protein sequence ID" value="MBB5779336.1"/>
    <property type="molecule type" value="Genomic_DNA"/>
</dbReference>
<proteinExistence type="predicted"/>
<dbReference type="AlphaFoldDB" id="A0A7W9LD13"/>
<dbReference type="RefSeq" id="WP_313045110.1">
    <property type="nucleotide sequence ID" value="NZ_JACHMB010000001.1"/>
</dbReference>
<dbReference type="Gene3D" id="1.10.150.130">
    <property type="match status" value="1"/>
</dbReference>